<evidence type="ECO:0000256" key="6">
    <source>
        <dbReference type="RuleBase" id="RU003660"/>
    </source>
</evidence>
<reference evidence="7 8" key="2">
    <citation type="journal article" date="2020" name="Cell Rep.">
        <title>Acquisition and Adaptation of Ultra-small Parasitic Reduced Genome Bacteria to Mammalian Hosts.</title>
        <authorList>
            <person name="McLean J.S."/>
            <person name="Bor B."/>
            <person name="Kerns K.A."/>
            <person name="Liu Q."/>
            <person name="To T.T."/>
            <person name="Solden L."/>
            <person name="Hendrickson E.L."/>
            <person name="Wrighton K."/>
            <person name="Shi W."/>
            <person name="He X."/>
        </authorList>
    </citation>
    <scope>NUCLEOTIDE SEQUENCE [LARGE SCALE GENOMIC DNA]</scope>
    <source>
        <strain evidence="7 8">TM7_KMM_G3_1_HOT_351</strain>
    </source>
</reference>
<comment type="subunit">
    <text evidence="5">Part of the 30S ribosomal subunit. Contacts proteins S5 and S12.</text>
</comment>
<proteinExistence type="inferred from homology"/>
<dbReference type="HAMAP" id="MF_01302_B">
    <property type="entry name" value="Ribosomal_uS8_B"/>
    <property type="match status" value="1"/>
</dbReference>
<gene>
    <name evidence="5 7" type="primary">rpsH</name>
    <name evidence="7" type="ORF">G3KMM_00216</name>
</gene>
<dbReference type="Gene3D" id="3.30.1370.30">
    <property type="match status" value="1"/>
</dbReference>
<keyword evidence="3 5" id="KW-0687">Ribonucleoprotein</keyword>
<comment type="similarity">
    <text evidence="1 5 6">Belongs to the universal ribosomal protein uS8 family.</text>
</comment>
<dbReference type="SUPFAM" id="SSF56047">
    <property type="entry name" value="Ribosomal protein S8"/>
    <property type="match status" value="1"/>
</dbReference>
<comment type="function">
    <text evidence="5">One of the primary rRNA binding proteins, it binds directly to 16S rRNA central domain where it helps coordinate assembly of the platform of the 30S subunit.</text>
</comment>
<keyword evidence="5" id="KW-0694">RNA-binding</keyword>
<keyword evidence="8" id="KW-1185">Reference proteome</keyword>
<dbReference type="EMBL" id="PRLL01000004">
    <property type="protein sequence ID" value="RYC73759.1"/>
    <property type="molecule type" value="Genomic_DNA"/>
</dbReference>
<evidence type="ECO:0000256" key="1">
    <source>
        <dbReference type="ARBA" id="ARBA00006471"/>
    </source>
</evidence>
<organism evidence="7 8">
    <name type="scientific">Candidatus Nanosyncoccus nanoralicus</name>
    <dbReference type="NCBI Taxonomy" id="2171996"/>
    <lineage>
        <taxon>Bacteria</taxon>
        <taxon>Candidatus Saccharimonadota</taxon>
        <taxon>Candidatus Nanosyncoccalia</taxon>
        <taxon>Candidatus Nanosyncoccales</taxon>
        <taxon>Candidatus Nanosyncoccaceae</taxon>
        <taxon>Candidatus Nanosyncoccus</taxon>
    </lineage>
</organism>
<comment type="caution">
    <text evidence="7">The sequence shown here is derived from an EMBL/GenBank/DDBJ whole genome shotgun (WGS) entry which is preliminary data.</text>
</comment>
<reference evidence="7 8" key="1">
    <citation type="journal article" date="2018" name="bioRxiv">
        <title>Evidence of independent acquisition and adaption of ultra-small bacteria to human hosts across the highly diverse yet reduced genomes of the phylum Saccharibacteria.</title>
        <authorList>
            <person name="McLean J.S."/>
            <person name="Bor B."/>
            <person name="To T.T."/>
            <person name="Liu Q."/>
            <person name="Kearns K.A."/>
            <person name="Solden L.M."/>
            <person name="Wrighton K.C."/>
            <person name="He X."/>
            <person name="Shi W."/>
        </authorList>
    </citation>
    <scope>NUCLEOTIDE SEQUENCE [LARGE SCALE GENOMIC DNA]</scope>
    <source>
        <strain evidence="7 8">TM7_KMM_G3_1_HOT_351</strain>
    </source>
</reference>
<dbReference type="PANTHER" id="PTHR11758">
    <property type="entry name" value="40S RIBOSOMAL PROTEIN S15A"/>
    <property type="match status" value="1"/>
</dbReference>
<evidence type="ECO:0000256" key="5">
    <source>
        <dbReference type="HAMAP-Rule" id="MF_01302"/>
    </source>
</evidence>
<dbReference type="RefSeq" id="WP_129604351.1">
    <property type="nucleotide sequence ID" value="NZ_PRLL01000004.1"/>
</dbReference>
<name>A0ABY0FK99_9BACT</name>
<dbReference type="InterPro" id="IPR035987">
    <property type="entry name" value="Ribosomal_uS8_sf"/>
</dbReference>
<dbReference type="Gene3D" id="3.30.1490.10">
    <property type="match status" value="1"/>
</dbReference>
<accession>A0ABY0FK99</accession>
<evidence type="ECO:0000313" key="7">
    <source>
        <dbReference type="EMBL" id="RYC73759.1"/>
    </source>
</evidence>
<protein>
    <recommendedName>
        <fullName evidence="4 5">Small ribosomal subunit protein uS8</fullName>
    </recommendedName>
</protein>
<evidence type="ECO:0000313" key="8">
    <source>
        <dbReference type="Proteomes" id="UP001191004"/>
    </source>
</evidence>
<dbReference type="Pfam" id="PF00410">
    <property type="entry name" value="Ribosomal_S8"/>
    <property type="match status" value="1"/>
</dbReference>
<dbReference type="Proteomes" id="UP001191004">
    <property type="component" value="Unassembled WGS sequence"/>
</dbReference>
<dbReference type="InterPro" id="IPR000630">
    <property type="entry name" value="Ribosomal_uS8"/>
</dbReference>
<dbReference type="GO" id="GO:0005840">
    <property type="term" value="C:ribosome"/>
    <property type="evidence" value="ECO:0007669"/>
    <property type="project" value="UniProtKB-KW"/>
</dbReference>
<dbReference type="NCBIfam" id="NF001109">
    <property type="entry name" value="PRK00136.1"/>
    <property type="match status" value="1"/>
</dbReference>
<dbReference type="PROSITE" id="PS00053">
    <property type="entry name" value="RIBOSOMAL_S8"/>
    <property type="match status" value="1"/>
</dbReference>
<keyword evidence="5" id="KW-0699">rRNA-binding</keyword>
<evidence type="ECO:0000256" key="4">
    <source>
        <dbReference type="ARBA" id="ARBA00035258"/>
    </source>
</evidence>
<evidence type="ECO:0000256" key="2">
    <source>
        <dbReference type="ARBA" id="ARBA00022980"/>
    </source>
</evidence>
<keyword evidence="2 5" id="KW-0689">Ribosomal protein</keyword>
<sequence length="133" mass="14641">MSLQSTDQIADLITRIRNAIMVNKNEISVPASKLKLAILEGLKRTKFITDYSVVEATPRNSIRVVINEINEAPRINEITKVSKPGRRVYAGVDELPKVKSGRGIVLISTSKGIMTGDEAKQARLGGEILVKVW</sequence>
<evidence type="ECO:0000256" key="3">
    <source>
        <dbReference type="ARBA" id="ARBA00023274"/>
    </source>
</evidence>
<dbReference type="InterPro" id="IPR047863">
    <property type="entry name" value="Ribosomal_uS8_CS"/>
</dbReference>